<keyword evidence="2" id="KW-1133">Transmembrane helix</keyword>
<evidence type="ECO:0000313" key="5">
    <source>
        <dbReference type="Proteomes" id="UP001151760"/>
    </source>
</evidence>
<feature type="compositionally biased region" description="Basic residues" evidence="1">
    <location>
        <begin position="171"/>
        <end position="192"/>
    </location>
</feature>
<evidence type="ECO:0000256" key="2">
    <source>
        <dbReference type="SAM" id="Phobius"/>
    </source>
</evidence>
<feature type="compositionally biased region" description="Basic and acidic residues" evidence="1">
    <location>
        <begin position="152"/>
        <end position="170"/>
    </location>
</feature>
<reference evidence="4" key="1">
    <citation type="journal article" date="2022" name="Int. J. Mol. Sci.">
        <title>Draft Genome of Tanacetum Coccineum: Genomic Comparison of Closely Related Tanacetum-Family Plants.</title>
        <authorList>
            <person name="Yamashiro T."/>
            <person name="Shiraishi A."/>
            <person name="Nakayama K."/>
            <person name="Satake H."/>
        </authorList>
    </citation>
    <scope>NUCLEOTIDE SEQUENCE</scope>
</reference>
<name>A0ABQ5HIY9_9ASTR</name>
<keyword evidence="3" id="KW-0732">Signal</keyword>
<evidence type="ECO:0008006" key="6">
    <source>
        <dbReference type="Google" id="ProtNLM"/>
    </source>
</evidence>
<evidence type="ECO:0000313" key="4">
    <source>
        <dbReference type="EMBL" id="GJT87875.1"/>
    </source>
</evidence>
<sequence length="223" mass="24975">MNFLLLCVSFLTVISFTTTKAQNRAPHGLVYEHPMAFSPSAYTFFHPKANPPSIQDPCEESNCSPLPIAATVESSLAEESRAKNEKSESKVGAGGIMGVIFGFMFVVLLAMGAYYGLNLQQQQQRYPIPPRQGMGEVRCRQIIPLPLTGKETASRKETNHAKVQEQDAKDKKGHISGKTKRKQQRKAQRRKASIQTRGQAKQERAGKHDKQPFDKDEKPYKEQ</sequence>
<organism evidence="4 5">
    <name type="scientific">Tanacetum coccineum</name>
    <dbReference type="NCBI Taxonomy" id="301880"/>
    <lineage>
        <taxon>Eukaryota</taxon>
        <taxon>Viridiplantae</taxon>
        <taxon>Streptophyta</taxon>
        <taxon>Embryophyta</taxon>
        <taxon>Tracheophyta</taxon>
        <taxon>Spermatophyta</taxon>
        <taxon>Magnoliopsida</taxon>
        <taxon>eudicotyledons</taxon>
        <taxon>Gunneridae</taxon>
        <taxon>Pentapetalae</taxon>
        <taxon>asterids</taxon>
        <taxon>campanulids</taxon>
        <taxon>Asterales</taxon>
        <taxon>Asteraceae</taxon>
        <taxon>Asteroideae</taxon>
        <taxon>Anthemideae</taxon>
        <taxon>Anthemidinae</taxon>
        <taxon>Tanacetum</taxon>
    </lineage>
</organism>
<evidence type="ECO:0000256" key="1">
    <source>
        <dbReference type="SAM" id="MobiDB-lite"/>
    </source>
</evidence>
<feature type="transmembrane region" description="Helical" evidence="2">
    <location>
        <begin position="96"/>
        <end position="117"/>
    </location>
</feature>
<dbReference type="PANTHER" id="PTHR35718">
    <property type="entry name" value="EXPRESSED PROTEIN"/>
    <property type="match status" value="1"/>
</dbReference>
<feature type="region of interest" description="Disordered" evidence="1">
    <location>
        <begin position="146"/>
        <end position="223"/>
    </location>
</feature>
<keyword evidence="5" id="KW-1185">Reference proteome</keyword>
<dbReference type="EMBL" id="BQNB010019676">
    <property type="protein sequence ID" value="GJT87875.1"/>
    <property type="molecule type" value="Genomic_DNA"/>
</dbReference>
<comment type="caution">
    <text evidence="4">The sequence shown here is derived from an EMBL/GenBank/DDBJ whole genome shotgun (WGS) entry which is preliminary data.</text>
</comment>
<protein>
    <recommendedName>
        <fullName evidence="6">Transmembrane protein</fullName>
    </recommendedName>
</protein>
<dbReference type="Proteomes" id="UP001151760">
    <property type="component" value="Unassembled WGS sequence"/>
</dbReference>
<dbReference type="PANTHER" id="PTHR35718:SF1">
    <property type="entry name" value="EXPRESSED PROTEIN"/>
    <property type="match status" value="1"/>
</dbReference>
<reference evidence="4" key="2">
    <citation type="submission" date="2022-01" db="EMBL/GenBank/DDBJ databases">
        <authorList>
            <person name="Yamashiro T."/>
            <person name="Shiraishi A."/>
            <person name="Satake H."/>
            <person name="Nakayama K."/>
        </authorList>
    </citation>
    <scope>NUCLEOTIDE SEQUENCE</scope>
</reference>
<keyword evidence="2" id="KW-0472">Membrane</keyword>
<feature type="chain" id="PRO_5045948504" description="Transmembrane protein" evidence="3">
    <location>
        <begin position="22"/>
        <end position="223"/>
    </location>
</feature>
<accession>A0ABQ5HIY9</accession>
<keyword evidence="2" id="KW-0812">Transmembrane</keyword>
<feature type="compositionally biased region" description="Basic and acidic residues" evidence="1">
    <location>
        <begin position="200"/>
        <end position="223"/>
    </location>
</feature>
<proteinExistence type="predicted"/>
<feature type="signal peptide" evidence="3">
    <location>
        <begin position="1"/>
        <end position="21"/>
    </location>
</feature>
<gene>
    <name evidence="4" type="ORF">Tco_1069592</name>
</gene>
<evidence type="ECO:0000256" key="3">
    <source>
        <dbReference type="SAM" id="SignalP"/>
    </source>
</evidence>